<sequence>MHLNRRSFFKETVTSCSTLFFSAKAARQLADEKACITLLHTNDMHSQLQPFPMDGGRWQGRGGIQARAALIQEIRKTTAQVLLFDSGDFFQPSPLFSLYKGEPEIKAMSLLRYDAVTLGEHDFDAGIDNLSHQLQHASFAVVNCNYDFSATSMKERVVPYKTFEKGIIKAGVFGIGIDLKGQTQANLYGNTKCLDPIAAANETANVLRTKEYCNLVICLSHLGDKYFDMGIMSDERLAQQSYDIDVILGAHTHRFFDAPRVYKNRRNSDVVVHQAGWGGLALGRLDINISGGGKKNLVHTNTVIIGEKTSD</sequence>
<dbReference type="InterPro" id="IPR006146">
    <property type="entry name" value="5'-Nucleotdase_CS"/>
</dbReference>
<dbReference type="RefSeq" id="WP_116849363.1">
    <property type="nucleotide sequence ID" value="NZ_QTJU01000011.1"/>
</dbReference>
<evidence type="ECO:0000313" key="5">
    <source>
        <dbReference type="Proteomes" id="UP000261284"/>
    </source>
</evidence>
<keyword evidence="5" id="KW-1185">Reference proteome</keyword>
<dbReference type="GO" id="GO:0046872">
    <property type="term" value="F:metal ion binding"/>
    <property type="evidence" value="ECO:0007669"/>
    <property type="project" value="InterPro"/>
</dbReference>
<comment type="similarity">
    <text evidence="1 2">Belongs to the 5'-nucleotidase family.</text>
</comment>
<name>A0A3E1NDZ6_9BACT</name>
<evidence type="ECO:0000256" key="1">
    <source>
        <dbReference type="ARBA" id="ARBA00006654"/>
    </source>
</evidence>
<dbReference type="PRINTS" id="PR01607">
    <property type="entry name" value="APYRASEFAMLY"/>
</dbReference>
<dbReference type="InterPro" id="IPR004843">
    <property type="entry name" value="Calcineurin-like_PHP"/>
</dbReference>
<keyword evidence="2" id="KW-0547">Nucleotide-binding</keyword>
<dbReference type="PROSITE" id="PS00785">
    <property type="entry name" value="5_NUCLEOTIDASE_1"/>
    <property type="match status" value="1"/>
</dbReference>
<proteinExistence type="inferred from homology"/>
<reference evidence="4 5" key="1">
    <citation type="submission" date="2018-08" db="EMBL/GenBank/DDBJ databases">
        <title>Chitinophagaceae sp. K23C18032701, a novel bacterium isolated from forest soil.</title>
        <authorList>
            <person name="Wang C."/>
        </authorList>
    </citation>
    <scope>NUCLEOTIDE SEQUENCE [LARGE SCALE GENOMIC DNA]</scope>
    <source>
        <strain evidence="4 5">K23C18032701</strain>
    </source>
</reference>
<dbReference type="GO" id="GO:0009166">
    <property type="term" value="P:nucleotide catabolic process"/>
    <property type="evidence" value="ECO:0007669"/>
    <property type="project" value="InterPro"/>
</dbReference>
<dbReference type="CDD" id="cd00845">
    <property type="entry name" value="MPP_UshA_N_like"/>
    <property type="match status" value="1"/>
</dbReference>
<dbReference type="Gene3D" id="3.60.21.10">
    <property type="match status" value="1"/>
</dbReference>
<dbReference type="PANTHER" id="PTHR11575">
    <property type="entry name" value="5'-NUCLEOTIDASE-RELATED"/>
    <property type="match status" value="1"/>
</dbReference>
<accession>A0A3E1NDZ6</accession>
<dbReference type="Pfam" id="PF00149">
    <property type="entry name" value="Metallophos"/>
    <property type="match status" value="1"/>
</dbReference>
<protein>
    <submittedName>
        <fullName evidence="4">Bifunctional metallophosphatase/5'-nucleotidase</fullName>
    </submittedName>
</protein>
<dbReference type="GO" id="GO:0016788">
    <property type="term" value="F:hydrolase activity, acting on ester bonds"/>
    <property type="evidence" value="ECO:0007669"/>
    <property type="project" value="InterPro"/>
</dbReference>
<dbReference type="SUPFAM" id="SSF56300">
    <property type="entry name" value="Metallo-dependent phosphatases"/>
    <property type="match status" value="1"/>
</dbReference>
<keyword evidence="2" id="KW-0378">Hydrolase</keyword>
<organism evidence="4 5">
    <name type="scientific">Deminuibacter soli</name>
    <dbReference type="NCBI Taxonomy" id="2291815"/>
    <lineage>
        <taxon>Bacteria</taxon>
        <taxon>Pseudomonadati</taxon>
        <taxon>Bacteroidota</taxon>
        <taxon>Chitinophagia</taxon>
        <taxon>Chitinophagales</taxon>
        <taxon>Chitinophagaceae</taxon>
        <taxon>Deminuibacter</taxon>
    </lineage>
</organism>
<dbReference type="AlphaFoldDB" id="A0A3E1NDZ6"/>
<dbReference type="GO" id="GO:0000166">
    <property type="term" value="F:nucleotide binding"/>
    <property type="evidence" value="ECO:0007669"/>
    <property type="project" value="UniProtKB-KW"/>
</dbReference>
<dbReference type="EMBL" id="QTJU01000011">
    <property type="protein sequence ID" value="RFM26185.1"/>
    <property type="molecule type" value="Genomic_DNA"/>
</dbReference>
<dbReference type="Proteomes" id="UP000261284">
    <property type="component" value="Unassembled WGS sequence"/>
</dbReference>
<dbReference type="PANTHER" id="PTHR11575:SF24">
    <property type="entry name" value="5'-NUCLEOTIDASE"/>
    <property type="match status" value="1"/>
</dbReference>
<evidence type="ECO:0000256" key="2">
    <source>
        <dbReference type="RuleBase" id="RU362119"/>
    </source>
</evidence>
<dbReference type="InterPro" id="IPR029052">
    <property type="entry name" value="Metallo-depent_PP-like"/>
</dbReference>
<feature type="domain" description="Calcineurin-like phosphoesterase" evidence="3">
    <location>
        <begin position="37"/>
        <end position="254"/>
    </location>
</feature>
<dbReference type="InterPro" id="IPR006179">
    <property type="entry name" value="5_nucleotidase/apyrase"/>
</dbReference>
<evidence type="ECO:0000259" key="3">
    <source>
        <dbReference type="Pfam" id="PF00149"/>
    </source>
</evidence>
<evidence type="ECO:0000313" key="4">
    <source>
        <dbReference type="EMBL" id="RFM26185.1"/>
    </source>
</evidence>
<comment type="caution">
    <text evidence="4">The sequence shown here is derived from an EMBL/GenBank/DDBJ whole genome shotgun (WGS) entry which is preliminary data.</text>
</comment>
<gene>
    <name evidence="4" type="ORF">DXN05_21550</name>
</gene>